<dbReference type="GeneID" id="64974205"/>
<keyword evidence="2" id="KW-1133">Transmembrane helix</keyword>
<gene>
    <name evidence="3" type="ORF">APUU_40644S</name>
</gene>
<feature type="compositionally biased region" description="Polar residues" evidence="1">
    <location>
        <begin position="378"/>
        <end position="393"/>
    </location>
</feature>
<sequence>MSAIFLLLGLFGVYCTFYLVEANGTNALIHDSIAAAKLPNSDVSLRTVYTGFNPLDRILTYIVILLWPVTELENTLLTLHTTTFLTGTNAIWTLLLLEGYRRGNLKTVSSFPIIFTLLGQLAFPVGISLYCALHLATSITVHSPTRRNLAIPRPVLHALLVTTALGLVIPVTVLHAPVSDDTKQIFIAAWQFWPICSSMSVFFAHAILSSPINSSPFYTDADTETGTNTDTETDKCTLRLIYGLCLLTTAIPHVRYIYPLIVFIVWQVVFTGKAQLPCLQDISDLLVRRLWSWDASPAPVGGVDEGFHIFLVWSCLVITLAVLSWAGSLYRSCVGRCGYGKLAVVAVLVVLVGPVAAAVELLWEREEMVISGRASGLDRSTSTAQSTFRSKSGSGMGKWERGGKVLRFD</sequence>
<dbReference type="AlphaFoldDB" id="A0A7R7XME8"/>
<keyword evidence="2" id="KW-0812">Transmembrane</keyword>
<evidence type="ECO:0000256" key="1">
    <source>
        <dbReference type="SAM" id="MobiDB-lite"/>
    </source>
</evidence>
<feature type="transmembrane region" description="Helical" evidence="2">
    <location>
        <begin position="109"/>
        <end position="135"/>
    </location>
</feature>
<feature type="transmembrane region" description="Helical" evidence="2">
    <location>
        <begin position="76"/>
        <end position="97"/>
    </location>
</feature>
<keyword evidence="4" id="KW-1185">Reference proteome</keyword>
<feature type="transmembrane region" description="Helical" evidence="2">
    <location>
        <begin position="186"/>
        <end position="208"/>
    </location>
</feature>
<organism evidence="3 4">
    <name type="scientific">Aspergillus puulaauensis</name>
    <dbReference type="NCBI Taxonomy" id="1220207"/>
    <lineage>
        <taxon>Eukaryota</taxon>
        <taxon>Fungi</taxon>
        <taxon>Dikarya</taxon>
        <taxon>Ascomycota</taxon>
        <taxon>Pezizomycotina</taxon>
        <taxon>Eurotiomycetes</taxon>
        <taxon>Eurotiomycetidae</taxon>
        <taxon>Eurotiales</taxon>
        <taxon>Aspergillaceae</taxon>
        <taxon>Aspergillus</taxon>
    </lineage>
</organism>
<dbReference type="RefSeq" id="XP_041556394.1">
    <property type="nucleotide sequence ID" value="XM_041703739.1"/>
</dbReference>
<evidence type="ECO:0008006" key="5">
    <source>
        <dbReference type="Google" id="ProtNLM"/>
    </source>
</evidence>
<dbReference type="Proteomes" id="UP000654913">
    <property type="component" value="Chromosome 4"/>
</dbReference>
<evidence type="ECO:0000313" key="4">
    <source>
        <dbReference type="Proteomes" id="UP000654913"/>
    </source>
</evidence>
<feature type="transmembrane region" description="Helical" evidence="2">
    <location>
        <begin position="307"/>
        <end position="330"/>
    </location>
</feature>
<evidence type="ECO:0000313" key="3">
    <source>
        <dbReference type="EMBL" id="BCS24200.1"/>
    </source>
</evidence>
<feature type="transmembrane region" description="Helical" evidence="2">
    <location>
        <begin position="155"/>
        <end position="174"/>
    </location>
</feature>
<accession>A0A7R7XME8</accession>
<reference evidence="3" key="1">
    <citation type="submission" date="2021-01" db="EMBL/GenBank/DDBJ databases">
        <authorList>
            <consortium name="Aspergillus puulaauensis MK2 genome sequencing consortium"/>
            <person name="Kazuki M."/>
            <person name="Futagami T."/>
        </authorList>
    </citation>
    <scope>NUCLEOTIDE SEQUENCE</scope>
    <source>
        <strain evidence="3">MK2</strain>
    </source>
</reference>
<proteinExistence type="predicted"/>
<dbReference type="OrthoDB" id="72269at2759"/>
<name>A0A7R7XME8_9EURO</name>
<feature type="region of interest" description="Disordered" evidence="1">
    <location>
        <begin position="378"/>
        <end position="401"/>
    </location>
</feature>
<reference evidence="3" key="2">
    <citation type="submission" date="2021-02" db="EMBL/GenBank/DDBJ databases">
        <title>Aspergillus puulaauensis MK2 genome sequence.</title>
        <authorList>
            <person name="Futagami T."/>
            <person name="Mori K."/>
            <person name="Kadooka C."/>
            <person name="Tanaka T."/>
        </authorList>
    </citation>
    <scope>NUCLEOTIDE SEQUENCE</scope>
    <source>
        <strain evidence="3">MK2</strain>
    </source>
</reference>
<keyword evidence="2" id="KW-0472">Membrane</keyword>
<evidence type="ECO:0000256" key="2">
    <source>
        <dbReference type="SAM" id="Phobius"/>
    </source>
</evidence>
<feature type="transmembrane region" description="Helical" evidence="2">
    <location>
        <begin position="342"/>
        <end position="363"/>
    </location>
</feature>
<dbReference type="KEGG" id="apuu:APUU_40644S"/>
<protein>
    <recommendedName>
        <fullName evidence="5">AtmA protein</fullName>
    </recommendedName>
</protein>
<dbReference type="EMBL" id="AP024446">
    <property type="protein sequence ID" value="BCS24200.1"/>
    <property type="molecule type" value="Genomic_DNA"/>
</dbReference>